<gene>
    <name evidence="1" type="ORF">OXPF_02230</name>
</gene>
<keyword evidence="2" id="KW-1185">Reference proteome</keyword>
<dbReference type="EMBL" id="LKET01000014">
    <property type="protein sequence ID" value="KPU46113.1"/>
    <property type="molecule type" value="Genomic_DNA"/>
</dbReference>
<dbReference type="Proteomes" id="UP000050326">
    <property type="component" value="Unassembled WGS sequence"/>
</dbReference>
<protein>
    <submittedName>
        <fullName evidence="1">Uncharacterized protein</fullName>
    </submittedName>
</protein>
<organism evidence="1 2">
    <name type="scientific">Oxobacter pfennigii</name>
    <dbReference type="NCBI Taxonomy" id="36849"/>
    <lineage>
        <taxon>Bacteria</taxon>
        <taxon>Bacillati</taxon>
        <taxon>Bacillota</taxon>
        <taxon>Clostridia</taxon>
        <taxon>Eubacteriales</taxon>
        <taxon>Clostridiaceae</taxon>
        <taxon>Oxobacter</taxon>
    </lineage>
</organism>
<dbReference type="AlphaFoldDB" id="A0A0P9AL76"/>
<sequence length="50" mass="5818">MSNCKTCKYFLEKGKVCEFARYGYMVNEAKSSMETPCSDGEYLDYILKKN</sequence>
<dbReference type="STRING" id="36849.OXPF_02230"/>
<evidence type="ECO:0000313" key="1">
    <source>
        <dbReference type="EMBL" id="KPU46113.1"/>
    </source>
</evidence>
<dbReference type="RefSeq" id="WP_160317122.1">
    <property type="nucleotide sequence ID" value="NZ_LKET01000014.1"/>
</dbReference>
<accession>A0A0P9AL76</accession>
<comment type="caution">
    <text evidence="1">The sequence shown here is derived from an EMBL/GenBank/DDBJ whole genome shotgun (WGS) entry which is preliminary data.</text>
</comment>
<name>A0A0P9AL76_9CLOT</name>
<proteinExistence type="predicted"/>
<evidence type="ECO:0000313" key="2">
    <source>
        <dbReference type="Proteomes" id="UP000050326"/>
    </source>
</evidence>
<reference evidence="1 2" key="1">
    <citation type="submission" date="2015-09" db="EMBL/GenBank/DDBJ databases">
        <title>Genome sequence of Oxobacter pfennigii DSM 3222.</title>
        <authorList>
            <person name="Poehlein A."/>
            <person name="Bengelsdorf F.R."/>
            <person name="Schiel-Bengelsdorf B."/>
            <person name="Duerre P."/>
            <person name="Daniel R."/>
        </authorList>
    </citation>
    <scope>NUCLEOTIDE SEQUENCE [LARGE SCALE GENOMIC DNA]</scope>
    <source>
        <strain evidence="1 2">DSM 3222</strain>
    </source>
</reference>